<protein>
    <recommendedName>
        <fullName evidence="5">Amino acid transporter</fullName>
    </recommendedName>
</protein>
<organism evidence="3 4">
    <name type="scientific">Lutzomyia longipalpis</name>
    <name type="common">Sand fly</name>
    <dbReference type="NCBI Taxonomy" id="7200"/>
    <lineage>
        <taxon>Eukaryota</taxon>
        <taxon>Metazoa</taxon>
        <taxon>Ecdysozoa</taxon>
        <taxon>Arthropoda</taxon>
        <taxon>Hexapoda</taxon>
        <taxon>Insecta</taxon>
        <taxon>Pterygota</taxon>
        <taxon>Neoptera</taxon>
        <taxon>Endopterygota</taxon>
        <taxon>Diptera</taxon>
        <taxon>Nematocera</taxon>
        <taxon>Psychodoidea</taxon>
        <taxon>Psychodidae</taxon>
        <taxon>Lutzomyia</taxon>
        <taxon>Lutzomyia</taxon>
    </lineage>
</organism>
<dbReference type="PANTHER" id="PTHR43243:SF98">
    <property type="entry name" value="TORN AND DIMINISHED RHABDOMERES, ISOFORM D"/>
    <property type="match status" value="1"/>
</dbReference>
<feature type="transmembrane region" description="Helical" evidence="2">
    <location>
        <begin position="340"/>
        <end position="361"/>
    </location>
</feature>
<evidence type="ECO:0000256" key="1">
    <source>
        <dbReference type="SAM" id="MobiDB-lite"/>
    </source>
</evidence>
<feature type="transmembrane region" description="Helical" evidence="2">
    <location>
        <begin position="216"/>
        <end position="242"/>
    </location>
</feature>
<dbReference type="VEuPathDB" id="VectorBase:LLOJ003636"/>
<evidence type="ECO:0000256" key="2">
    <source>
        <dbReference type="SAM" id="Phobius"/>
    </source>
</evidence>
<feature type="transmembrane region" description="Helical" evidence="2">
    <location>
        <begin position="262"/>
        <end position="285"/>
    </location>
</feature>
<keyword evidence="4" id="KW-1185">Reference proteome</keyword>
<feature type="transmembrane region" description="Helical" evidence="2">
    <location>
        <begin position="30"/>
        <end position="52"/>
    </location>
</feature>
<accession>A0A1B0CGS3</accession>
<keyword evidence="2" id="KW-0472">Membrane</keyword>
<feature type="transmembrane region" description="Helical" evidence="2">
    <location>
        <begin position="125"/>
        <end position="143"/>
    </location>
</feature>
<evidence type="ECO:0000313" key="3">
    <source>
        <dbReference type="EnsemblMetazoa" id="LLOJ003636-PA"/>
    </source>
</evidence>
<feature type="region of interest" description="Disordered" evidence="1">
    <location>
        <begin position="439"/>
        <end position="473"/>
    </location>
</feature>
<dbReference type="PANTHER" id="PTHR43243">
    <property type="entry name" value="INNER MEMBRANE TRANSPORTER YGJI-RELATED"/>
    <property type="match status" value="1"/>
</dbReference>
<feature type="transmembrane region" description="Helical" evidence="2">
    <location>
        <begin position="533"/>
        <end position="553"/>
    </location>
</feature>
<feature type="transmembrane region" description="Helical" evidence="2">
    <location>
        <begin position="73"/>
        <end position="95"/>
    </location>
</feature>
<reference evidence="3" key="1">
    <citation type="submission" date="2020-05" db="UniProtKB">
        <authorList>
            <consortium name="EnsemblMetazoa"/>
        </authorList>
    </citation>
    <scope>IDENTIFICATION</scope>
    <source>
        <strain evidence="3">Jacobina</strain>
    </source>
</reference>
<dbReference type="EMBL" id="AJWK01011557">
    <property type="status" value="NOT_ANNOTATED_CDS"/>
    <property type="molecule type" value="Genomic_DNA"/>
</dbReference>
<feature type="transmembrane region" description="Helical" evidence="2">
    <location>
        <begin position="507"/>
        <end position="527"/>
    </location>
</feature>
<proteinExistence type="predicted"/>
<feature type="transmembrane region" description="Helical" evidence="2">
    <location>
        <begin position="315"/>
        <end position="334"/>
    </location>
</feature>
<keyword evidence="2" id="KW-1133">Transmembrane helix</keyword>
<feature type="transmembrane region" description="Helical" evidence="2">
    <location>
        <begin position="150"/>
        <end position="172"/>
    </location>
</feature>
<feature type="transmembrane region" description="Helical" evidence="2">
    <location>
        <begin position="184"/>
        <end position="204"/>
    </location>
</feature>
<feature type="transmembrane region" description="Helical" evidence="2">
    <location>
        <begin position="565"/>
        <end position="584"/>
    </location>
</feature>
<dbReference type="GO" id="GO:0005886">
    <property type="term" value="C:plasma membrane"/>
    <property type="evidence" value="ECO:0007669"/>
    <property type="project" value="TreeGrafter"/>
</dbReference>
<dbReference type="GO" id="GO:0015171">
    <property type="term" value="F:amino acid transmembrane transporter activity"/>
    <property type="evidence" value="ECO:0007669"/>
    <property type="project" value="TreeGrafter"/>
</dbReference>
<dbReference type="EnsemblMetazoa" id="LLOJ003636-RA">
    <property type="protein sequence ID" value="LLOJ003636-PA"/>
    <property type="gene ID" value="LLOJ003636"/>
</dbReference>
<keyword evidence="2" id="KW-0812">Transmembrane</keyword>
<evidence type="ECO:0000313" key="4">
    <source>
        <dbReference type="Proteomes" id="UP000092461"/>
    </source>
</evidence>
<evidence type="ECO:0008006" key="5">
    <source>
        <dbReference type="Google" id="ProtNLM"/>
    </source>
</evidence>
<name>A0A1B0CGS3_LUTLO</name>
<dbReference type="VEuPathDB" id="VectorBase:LLONM1_010775"/>
<sequence>MIFTSIPYGTGSRWALGAIILVHQSVYNEFGATTTLFALLVAALPATFSALCRSATNKITNIGYLRTNHKCDFLLLFLTLWMDILALLAACGALARTLSTCLDTMTGGMARMWILGRNSSPNEPWPDVLGVSVVFLVSGMFMLGLENTKIFGCLMISGVLGIVGQLGIVTWLQGDETEWHHPTWFPEGISGVAAGAALCAFSFPAEMPTSARYNRLTGLAIILVVTFTHVLTAACLSTLVHFQPGSDFLAVPIFKILTYVDLTKVIPAMACLLVLACSGALMELFPEMYSLIVKLTTSEWKILAKQIGYESRDSGSPVLAIFTGGSLCAMLAFACPMENLIYILAGSHLLATIFRALYLLYTPYRPKCIEHQGPSLAYTRLQSAPPPATQNLPASASTSRSLWCFRRASAVAASVTKARLPKKPHNEELEREWLLLGEPPSPRCLDHPDPTEDAESSILSDDGEQAAASEESSTDIDAIVDEYRQKIRVSMAGPMDKNLKTPSVTTWRISLIGIFFILCGIASITFGVVYMEYISLSSGILGAFLANIILFCLPKHHQQQGQVSSLTATLSLIGSCVLLTGTLSNSWAALVFWITAGFIFCIRCDTWCCLCLDGATISAHSHIIPNVSSKLDNLRQRSVNGLHLPSRIPTHR</sequence>
<dbReference type="Proteomes" id="UP000092461">
    <property type="component" value="Unassembled WGS sequence"/>
</dbReference>
<dbReference type="AlphaFoldDB" id="A0A1B0CGS3"/>